<dbReference type="InterPro" id="IPR026961">
    <property type="entry name" value="PGG_dom"/>
</dbReference>
<feature type="transmembrane region" description="Helical" evidence="2">
    <location>
        <begin position="578"/>
        <end position="597"/>
    </location>
</feature>
<organism evidence="4 5">
    <name type="scientific">Perilla frutescens var. hirtella</name>
    <name type="common">Perilla citriodora</name>
    <name type="synonym">Perilla setoyensis</name>
    <dbReference type="NCBI Taxonomy" id="608512"/>
    <lineage>
        <taxon>Eukaryota</taxon>
        <taxon>Viridiplantae</taxon>
        <taxon>Streptophyta</taxon>
        <taxon>Embryophyta</taxon>
        <taxon>Tracheophyta</taxon>
        <taxon>Spermatophyta</taxon>
        <taxon>Magnoliopsida</taxon>
        <taxon>eudicotyledons</taxon>
        <taxon>Gunneridae</taxon>
        <taxon>Pentapetalae</taxon>
        <taxon>asterids</taxon>
        <taxon>lamiids</taxon>
        <taxon>Lamiales</taxon>
        <taxon>Lamiaceae</taxon>
        <taxon>Nepetoideae</taxon>
        <taxon>Elsholtzieae</taxon>
        <taxon>Perilla</taxon>
    </lineage>
</organism>
<dbReference type="Gene3D" id="1.25.40.20">
    <property type="entry name" value="Ankyrin repeat-containing domain"/>
    <property type="match status" value="2"/>
</dbReference>
<keyword evidence="2" id="KW-0472">Membrane</keyword>
<dbReference type="GO" id="GO:0016020">
    <property type="term" value="C:membrane"/>
    <property type="evidence" value="ECO:0007669"/>
    <property type="project" value="TreeGrafter"/>
</dbReference>
<evidence type="ECO:0000259" key="3">
    <source>
        <dbReference type="Pfam" id="PF13962"/>
    </source>
</evidence>
<accession>A0AAD4IML9</accession>
<feature type="region of interest" description="Disordered" evidence="1">
    <location>
        <begin position="1"/>
        <end position="22"/>
    </location>
</feature>
<protein>
    <recommendedName>
        <fullName evidence="3">PGG domain-containing protein</fullName>
    </recommendedName>
</protein>
<dbReference type="InterPro" id="IPR002110">
    <property type="entry name" value="Ankyrin_rpt"/>
</dbReference>
<proteinExistence type="predicted"/>
<gene>
    <name evidence="4" type="ORF">C2S53_010556</name>
</gene>
<dbReference type="Proteomes" id="UP001190926">
    <property type="component" value="Unassembled WGS sequence"/>
</dbReference>
<dbReference type="AlphaFoldDB" id="A0AAD4IML9"/>
<evidence type="ECO:0000256" key="1">
    <source>
        <dbReference type="SAM" id="MobiDB-lite"/>
    </source>
</evidence>
<comment type="caution">
    <text evidence="4">The sequence shown here is derived from an EMBL/GenBank/DDBJ whole genome shotgun (WGS) entry which is preliminary data.</text>
</comment>
<dbReference type="EMBL" id="SDAM02029596">
    <property type="protein sequence ID" value="KAH6755641.1"/>
    <property type="molecule type" value="Genomic_DNA"/>
</dbReference>
<feature type="transmembrane region" description="Helical" evidence="2">
    <location>
        <begin position="496"/>
        <end position="528"/>
    </location>
</feature>
<dbReference type="SUPFAM" id="SSF48403">
    <property type="entry name" value="Ankyrin repeat"/>
    <property type="match status" value="2"/>
</dbReference>
<dbReference type="InterPro" id="IPR036770">
    <property type="entry name" value="Ankyrin_rpt-contain_sf"/>
</dbReference>
<feature type="transmembrane region" description="Helical" evidence="2">
    <location>
        <begin position="463"/>
        <end position="484"/>
    </location>
</feature>
<keyword evidence="2" id="KW-0812">Transmembrane</keyword>
<keyword evidence="2" id="KW-1133">Transmembrane helix</keyword>
<name>A0AAD4IML9_PERFH</name>
<feature type="domain" description="PGG" evidence="3">
    <location>
        <begin position="454"/>
        <end position="565"/>
    </location>
</feature>
<reference evidence="4 5" key="1">
    <citation type="journal article" date="2021" name="Nat. Commun.">
        <title>Incipient diploidization of the medicinal plant Perilla within 10,000 years.</title>
        <authorList>
            <person name="Zhang Y."/>
            <person name="Shen Q."/>
            <person name="Leng L."/>
            <person name="Zhang D."/>
            <person name="Chen S."/>
            <person name="Shi Y."/>
            <person name="Ning Z."/>
            <person name="Chen S."/>
        </authorList>
    </citation>
    <scope>NUCLEOTIDE SEQUENCE [LARGE SCALE GENOMIC DNA]</scope>
    <source>
        <strain evidence="5">cv. PC099</strain>
    </source>
</reference>
<evidence type="ECO:0000256" key="2">
    <source>
        <dbReference type="SAM" id="Phobius"/>
    </source>
</evidence>
<dbReference type="Pfam" id="PF12796">
    <property type="entry name" value="Ank_2"/>
    <property type="match status" value="1"/>
</dbReference>
<dbReference type="PANTHER" id="PTHR24177:SF292">
    <property type="entry name" value="ANKYRIN REPEAT FAMILY PROTEIN-RELATED"/>
    <property type="match status" value="1"/>
</dbReference>
<evidence type="ECO:0000313" key="4">
    <source>
        <dbReference type="EMBL" id="KAH6755641.1"/>
    </source>
</evidence>
<feature type="transmembrane region" description="Helical" evidence="2">
    <location>
        <begin position="540"/>
        <end position="566"/>
    </location>
</feature>
<dbReference type="SMART" id="SM00248">
    <property type="entry name" value="ANK"/>
    <property type="match status" value="6"/>
</dbReference>
<keyword evidence="5" id="KW-1185">Reference proteome</keyword>
<sequence>MYSPKWVEFNDNNSSESQNDHGALHSVAQVSDGAATETNDVVGNQDQTQTHEVAHVSEAAVTGTNIPGNQDRTPNGINRRGNRLSNRHEAMYRAALEGDCVAAEMLLGKHPNLGSDVISEEGDRALHVAASMKHKDFVLILLERMTPSELEMVDGRGYTACCYAAMSGSIEIADLMIEENPTLAAARDRENKTPLQKAALRGNTNMVSYLLKSTKIEHLSKDEWFDLLLVTIRRKMYGLTLEILGSDEQLATMRNDEGTALHLLARQRFFVYDWQMINGVMREDMRLLAKKLLAGIETLGNDCVIELMKNHSILHDAAEEGNMELITLLTHAYPNLACHTNNKGHTIFHIAANYRHFHLFGLINEIGTRKDLIATSKDEDGNNILHLAAELAPPNRRWFMPMTTFHMRVQVLWFHKVKATVPPLCWEMRNKDGHTPAELFCKRHESLLEESKIWIRDTSASCMLISTLIFSVVFASTFAVPGGYNQETGIPVLYKMNWLTCFLISEALAMFSSAFCIVCFLRIMMLGYGEIGFWNYLPIWFVWGINGLTFSVFGAISAFVSAYFLVYAKERRALVESVILFLYVVIIVVACIQIYVFRMSLPEHWLQKQTRHTLFKRPHAVTSKRHWCWIL</sequence>
<dbReference type="Pfam" id="PF13962">
    <property type="entry name" value="PGG"/>
    <property type="match status" value="1"/>
</dbReference>
<dbReference type="PANTHER" id="PTHR24177">
    <property type="entry name" value="CASKIN"/>
    <property type="match status" value="1"/>
</dbReference>
<evidence type="ECO:0000313" key="5">
    <source>
        <dbReference type="Proteomes" id="UP001190926"/>
    </source>
</evidence>